<evidence type="ECO:0000313" key="4">
    <source>
        <dbReference type="EMBL" id="AUX43798.1"/>
    </source>
</evidence>
<accession>A0A2L0EWX1</accession>
<sequence length="1752" mass="186677">METLIQRLVINPHDGEALAYAHRAGEQDPRSYAMLLERVGSSTADPSYAAHWLSEAANVWSTTIGDAHHAARTLMIAIEKDPTQRTAAERLAQLYRDKGDQKALVALLERLVKALTPLLFEKPEVRAQLSTLHEELGRLWSEPPLSRPERALENWRRLAELDPHNVYAIYAAREMLKAQQQYAEAIPYFAMEQALIDDPDRRLALLRDEADIRRRAGDLAGSTATLRTARAFVPHDVGLIQALGVAIVDRIEAGEPVPQAERAEAAELFVALAEMYDEEYGYSYSVHALRALPGHDRAMQLADHYGKQLGRTAELRPRYLAYLQANPNGFMAAEARRRASVPPPPRAPSVPPPPGAGVASARTPSSAPPAAGVASARTPSSAPPAGAPPAAPVAASAAQLGEPAVAAFAPAASPVAAPSAGPAQGAPGPSPGPEAPGGSAPSEASPPSHEAQAEALRGRKPQPLAQLREVLKADPANPDALAQLGEHLRQKRMFAELRDVLLAAARVPAAPAETRKAQLREVAELCESQLRDVDTAVQAVRQLCELDPGDEQARAALRRLLERGSRWDDLAALLEQDAVAAPDAAQKIEIEKQLASLHEQKRRDPIAAAEAWVRVAGLSPEDSAAIQSAVKLFERGERFDLAARVIADATSRVQEKLTRGPLLQKLGELRMRLEEPGAAGDAYTQAAELLRQPKLWELAEKAYVAAGRLAEAARALRERALLAERKARPALLVDAAGLLLNAGDVDGAIDALERAIEIDPASDAAAPAIEDLYRRAGRPRELVRFLLARAEKLGDREQRVAARRAAARELRDLGDRDGIREALTLLLSDGDDAEALAWLAEDAGERGEHQQSAELLRRLSAVTDSEPGKIAIALREARLLAEGSGDLAAAIARYEAVVADIDPQNRIALRAIAELEERRGDLRRAAGALERELAIVTGSDQIEIAQRLAALYEGPLDDPHAAVRVLEIVHAAEPDDLDAVARLLQLAERLSDWPRVARLMATLIEVEGDDDEASTMTRRLAEILDRELGKSDEALALLERLADQGDEPCREAYVALGDRCGWKGIVATKLVAWNESLARAGRDAALRGALERFVEVGRSRDALRVAMELARSRTADAGLAAKLEAIAVELRDLEALPVAHELLARELSGPARAAELVRQAEVRVALGADPKEAILHGEGALGSVPPAEVEPLLLRLAALSPAPDQIIDLYERQVSRCRTPSDRLAALARAAQMACERGSIDRARSFFELALGGGVQEETIAVLERVARDGDERSGSTALRTSLAEALAAGGQGSRDGGRTRTTLLRRAAAIAHQDLHDVDRAFGWLGDALRAQVDDASLDALEALGREVGDMPRVAAALSRALDEVFDGPLVRKLLQRRARLRRDVLADRQGAAADLKKLHDLSPSDQDVMNDLSGLLQELGDHRGMIQLYEDQILRGRDPAQRAELARKVARLLEEEIGDAREAADAWRRVLRMKAGDPDATAGLERAKTGNLRRAPPPPVMSSRPPSRPMTEPPPVPRTPAVDTGVPRAPAAGALSNGHAGAAVFAGAQVLPELAELSGSPAPQVEPEPPAEAPEGAPVAAEAEPSRGAADMAPPGWQASHPALADHAAPAVFSSVPPAEAPAYVAEAPAYVAEAPAYAAEAPAYVAEAPAYVAEAPAYAAEAPAYAAEAPAYAAEAPAYATEAPAYAAEAPAYAAEAPAYAAEAPAYPPAAAVPPPLVASPVPPPASDEVDVDDDVADVEFVDDEPGAP</sequence>
<dbReference type="RefSeq" id="WP_104982419.1">
    <property type="nucleotide sequence ID" value="NZ_CP012673.1"/>
</dbReference>
<feature type="compositionally biased region" description="Pro residues" evidence="3">
    <location>
        <begin position="381"/>
        <end position="391"/>
    </location>
</feature>
<feature type="compositionally biased region" description="Pro residues" evidence="3">
    <location>
        <begin position="1497"/>
        <end position="1520"/>
    </location>
</feature>
<dbReference type="Proteomes" id="UP000238348">
    <property type="component" value="Chromosome"/>
</dbReference>
<dbReference type="Gene3D" id="1.25.40.10">
    <property type="entry name" value="Tetratricopeptide repeat domain"/>
    <property type="match status" value="6"/>
</dbReference>
<dbReference type="InterPro" id="IPR011990">
    <property type="entry name" value="TPR-like_helical_dom_sf"/>
</dbReference>
<feature type="compositionally biased region" description="Low complexity" evidence="3">
    <location>
        <begin position="415"/>
        <end position="427"/>
    </location>
</feature>
<feature type="compositionally biased region" description="Pro residues" evidence="3">
    <location>
        <begin position="341"/>
        <end position="355"/>
    </location>
</feature>
<proteinExistence type="predicted"/>
<feature type="region of interest" description="Disordered" evidence="3">
    <location>
        <begin position="335"/>
        <end position="391"/>
    </location>
</feature>
<feature type="compositionally biased region" description="Pro residues" evidence="3">
    <location>
        <begin position="1720"/>
        <end position="1729"/>
    </location>
</feature>
<dbReference type="PANTHER" id="PTHR12558">
    <property type="entry name" value="CELL DIVISION CYCLE 16,23,27"/>
    <property type="match status" value="1"/>
</dbReference>
<dbReference type="InterPro" id="IPR019734">
    <property type="entry name" value="TPR_rpt"/>
</dbReference>
<dbReference type="PROSITE" id="PS50005">
    <property type="entry name" value="TPR"/>
    <property type="match status" value="1"/>
</dbReference>
<evidence type="ECO:0000256" key="3">
    <source>
        <dbReference type="SAM" id="MobiDB-lite"/>
    </source>
</evidence>
<feature type="compositionally biased region" description="Low complexity" evidence="3">
    <location>
        <begin position="356"/>
        <end position="380"/>
    </location>
</feature>
<dbReference type="OrthoDB" id="5244639at2"/>
<feature type="compositionally biased region" description="Low complexity" evidence="3">
    <location>
        <begin position="1575"/>
        <end position="1585"/>
    </location>
</feature>
<dbReference type="PANTHER" id="PTHR12558:SF13">
    <property type="entry name" value="CELL DIVISION CYCLE PROTEIN 27 HOMOLOG"/>
    <property type="match status" value="1"/>
</dbReference>
<gene>
    <name evidence="4" type="ORF">SOCE26_052530</name>
</gene>
<feature type="region of interest" description="Disordered" evidence="3">
    <location>
        <begin position="415"/>
        <end position="458"/>
    </location>
</feature>
<reference evidence="4 5" key="1">
    <citation type="submission" date="2015-09" db="EMBL/GenBank/DDBJ databases">
        <title>Sorangium comparison.</title>
        <authorList>
            <person name="Zaburannyi N."/>
            <person name="Bunk B."/>
            <person name="Overmann J."/>
            <person name="Mueller R."/>
        </authorList>
    </citation>
    <scope>NUCLEOTIDE SEQUENCE [LARGE SCALE GENOMIC DNA]</scope>
    <source>
        <strain evidence="4 5">So ce26</strain>
    </source>
</reference>
<evidence type="ECO:0008006" key="6">
    <source>
        <dbReference type="Google" id="ProtNLM"/>
    </source>
</evidence>
<dbReference type="EMBL" id="CP012673">
    <property type="protein sequence ID" value="AUX43798.1"/>
    <property type="molecule type" value="Genomic_DNA"/>
</dbReference>
<dbReference type="SUPFAM" id="SSF48452">
    <property type="entry name" value="TPR-like"/>
    <property type="match status" value="4"/>
</dbReference>
<evidence type="ECO:0000256" key="2">
    <source>
        <dbReference type="SAM" id="Coils"/>
    </source>
</evidence>
<feature type="coiled-coil region" evidence="2">
    <location>
        <begin position="905"/>
        <end position="932"/>
    </location>
</feature>
<feature type="region of interest" description="Disordered" evidence="3">
    <location>
        <begin position="1480"/>
        <end position="1536"/>
    </location>
</feature>
<organism evidence="4 5">
    <name type="scientific">Sorangium cellulosum</name>
    <name type="common">Polyangium cellulosum</name>
    <dbReference type="NCBI Taxonomy" id="56"/>
    <lineage>
        <taxon>Bacteria</taxon>
        <taxon>Pseudomonadati</taxon>
        <taxon>Myxococcota</taxon>
        <taxon>Polyangia</taxon>
        <taxon>Polyangiales</taxon>
        <taxon>Polyangiaceae</taxon>
        <taxon>Sorangium</taxon>
    </lineage>
</organism>
<protein>
    <recommendedName>
        <fullName evidence="6">Tetratricopeptide repeat protein</fullName>
    </recommendedName>
</protein>
<evidence type="ECO:0000313" key="5">
    <source>
        <dbReference type="Proteomes" id="UP000238348"/>
    </source>
</evidence>
<keyword evidence="1" id="KW-0802">TPR repeat</keyword>
<feature type="compositionally biased region" description="Acidic residues" evidence="3">
    <location>
        <begin position="1731"/>
        <end position="1752"/>
    </location>
</feature>
<feature type="coiled-coil region" evidence="2">
    <location>
        <begin position="1445"/>
        <end position="1472"/>
    </location>
</feature>
<evidence type="ECO:0000256" key="1">
    <source>
        <dbReference type="PROSITE-ProRule" id="PRU00339"/>
    </source>
</evidence>
<feature type="compositionally biased region" description="Low complexity" evidence="3">
    <location>
        <begin position="436"/>
        <end position="455"/>
    </location>
</feature>
<feature type="region of interest" description="Disordered" evidence="3">
    <location>
        <begin position="1560"/>
        <end position="1603"/>
    </location>
</feature>
<feature type="repeat" description="TPR" evidence="1">
    <location>
        <begin position="729"/>
        <end position="762"/>
    </location>
</feature>
<name>A0A2L0EWX1_SORCE</name>
<keyword evidence="2" id="KW-0175">Coiled coil</keyword>
<feature type="region of interest" description="Disordered" evidence="3">
    <location>
        <begin position="1720"/>
        <end position="1752"/>
    </location>
</feature>